<comment type="caution">
    <text evidence="2">The sequence shown here is derived from an EMBL/GenBank/DDBJ whole genome shotgun (WGS) entry which is preliminary data.</text>
</comment>
<name>A0ABR8JDG2_9BACT</name>
<accession>A0ABR8JDG2</accession>
<evidence type="ECO:0000313" key="2">
    <source>
        <dbReference type="EMBL" id="MBD2713795.1"/>
    </source>
</evidence>
<proteinExistence type="predicted"/>
<protein>
    <submittedName>
        <fullName evidence="2">AtpZ/AtpI family protein</fullName>
    </submittedName>
</protein>
<sequence>MGVGFQMLATIGLSTWLGIWLDGRFSSGPWGTVVLTLAGVFVAMYLVIREVSDK</sequence>
<feature type="transmembrane region" description="Helical" evidence="1">
    <location>
        <begin position="30"/>
        <end position="48"/>
    </location>
</feature>
<keyword evidence="1" id="KW-0812">Transmembrane</keyword>
<organism evidence="2 3">
    <name type="scientific">Hymenobacter duratus</name>
    <dbReference type="NCBI Taxonomy" id="2771356"/>
    <lineage>
        <taxon>Bacteria</taxon>
        <taxon>Pseudomonadati</taxon>
        <taxon>Bacteroidota</taxon>
        <taxon>Cytophagia</taxon>
        <taxon>Cytophagales</taxon>
        <taxon>Hymenobacteraceae</taxon>
        <taxon>Hymenobacter</taxon>
    </lineage>
</organism>
<keyword evidence="1" id="KW-1133">Transmembrane helix</keyword>
<reference evidence="2 3" key="1">
    <citation type="submission" date="2020-09" db="EMBL/GenBank/DDBJ databases">
        <authorList>
            <person name="Kim M.K."/>
        </authorList>
    </citation>
    <scope>NUCLEOTIDE SEQUENCE [LARGE SCALE GENOMIC DNA]</scope>
    <source>
        <strain evidence="2 3">BT646</strain>
    </source>
</reference>
<dbReference type="InterPro" id="IPR032820">
    <property type="entry name" value="ATPase_put"/>
</dbReference>
<dbReference type="Pfam" id="PF09527">
    <property type="entry name" value="ATPase_gene1"/>
    <property type="match status" value="1"/>
</dbReference>
<evidence type="ECO:0000313" key="3">
    <source>
        <dbReference type="Proteomes" id="UP000642468"/>
    </source>
</evidence>
<keyword evidence="1" id="KW-0472">Membrane</keyword>
<gene>
    <name evidence="2" type="ORF">IC231_01960</name>
</gene>
<dbReference type="Proteomes" id="UP000642468">
    <property type="component" value="Unassembled WGS sequence"/>
</dbReference>
<dbReference type="EMBL" id="JACWZZ010000001">
    <property type="protein sequence ID" value="MBD2713795.1"/>
    <property type="molecule type" value="Genomic_DNA"/>
</dbReference>
<evidence type="ECO:0000256" key="1">
    <source>
        <dbReference type="SAM" id="Phobius"/>
    </source>
</evidence>
<keyword evidence="3" id="KW-1185">Reference proteome</keyword>